<name>A0ABS4NTG0_9BACL</name>
<organism evidence="1 2">
    <name type="scientific">Paenibacillus silagei</name>
    <dbReference type="NCBI Taxonomy" id="1670801"/>
    <lineage>
        <taxon>Bacteria</taxon>
        <taxon>Bacillati</taxon>
        <taxon>Bacillota</taxon>
        <taxon>Bacilli</taxon>
        <taxon>Bacillales</taxon>
        <taxon>Paenibacillaceae</taxon>
        <taxon>Paenibacillus</taxon>
    </lineage>
</organism>
<gene>
    <name evidence="1" type="ORF">J2Z70_003505</name>
</gene>
<proteinExistence type="predicted"/>
<dbReference type="InterPro" id="IPR035093">
    <property type="entry name" value="RelE/ParE_toxin_dom_sf"/>
</dbReference>
<dbReference type="EMBL" id="JAGGLV010000011">
    <property type="protein sequence ID" value="MBP2113345.1"/>
    <property type="molecule type" value="Genomic_DNA"/>
</dbReference>
<reference evidence="1 2" key="1">
    <citation type="submission" date="2021-03" db="EMBL/GenBank/DDBJ databases">
        <title>Genomic Encyclopedia of Type Strains, Phase IV (KMG-IV): sequencing the most valuable type-strain genomes for metagenomic binning, comparative biology and taxonomic classification.</title>
        <authorList>
            <person name="Goeker M."/>
        </authorList>
    </citation>
    <scope>NUCLEOTIDE SEQUENCE [LARGE SCALE GENOMIC DNA]</scope>
    <source>
        <strain evidence="1 2">DSM 101953</strain>
    </source>
</reference>
<protein>
    <submittedName>
        <fullName evidence="1">Plasmid stabilization system protein ParE</fullName>
    </submittedName>
</protein>
<evidence type="ECO:0000313" key="2">
    <source>
        <dbReference type="Proteomes" id="UP000773462"/>
    </source>
</evidence>
<accession>A0ABS4NTG0</accession>
<dbReference type="Gene3D" id="3.30.2310.20">
    <property type="entry name" value="RelE-like"/>
    <property type="match status" value="1"/>
</dbReference>
<keyword evidence="2" id="KW-1185">Reference proteome</keyword>
<sequence length="33" mass="4056">MVVENYIVFYVVLDDIVEIRRVLHGKRKYEDLM</sequence>
<evidence type="ECO:0000313" key="1">
    <source>
        <dbReference type="EMBL" id="MBP2113345.1"/>
    </source>
</evidence>
<dbReference type="Proteomes" id="UP000773462">
    <property type="component" value="Unassembled WGS sequence"/>
</dbReference>
<comment type="caution">
    <text evidence="1">The sequence shown here is derived from an EMBL/GenBank/DDBJ whole genome shotgun (WGS) entry which is preliminary data.</text>
</comment>